<feature type="region of interest" description="Disordered" evidence="1">
    <location>
        <begin position="414"/>
        <end position="445"/>
    </location>
</feature>
<protein>
    <submittedName>
        <fullName evidence="2">Uncharacterized protein</fullName>
    </submittedName>
</protein>
<accession>A0A8J4FQX9</accession>
<evidence type="ECO:0000313" key="2">
    <source>
        <dbReference type="EMBL" id="GIL82333.1"/>
    </source>
</evidence>
<evidence type="ECO:0000313" key="3">
    <source>
        <dbReference type="Proteomes" id="UP000747110"/>
    </source>
</evidence>
<evidence type="ECO:0000256" key="1">
    <source>
        <dbReference type="SAM" id="MobiDB-lite"/>
    </source>
</evidence>
<dbReference type="InterPro" id="IPR040342">
    <property type="entry name" value="DNAAF9"/>
</dbReference>
<sequence length="461" mass="46745">GEAVVFRGTTPACGLPPACHLTSNTHVALPLEAMSPAARRFLIQSVLPAWNQTCREAAAAATELSSETHRSPVSYFKDMDAPNPFPAALHRAHTFAVQGSAAGGAVKIWPAIMADDNSVQSAIEGLDAEELRGPMSGLDPSVEALLLQPPLPPAAATAAPGGAVTLVVGLPGADQVSVAAAVATMLGEEVGPRVALLPPEGGQLRGEHFGMALAAATAVQPPSRRSQQHHLVLATSSYIGLMEQLRMLAAAAVGGAAGRWRLAAVVVCVSDDVSYEEPGRGAMAGGLLAQLLPGFVDCVVVGGSNTAKVSELSQLVGYRLPEVAQVRSSRTQLLRARQELLPPPAERAARLASQRAMADREAWAPLAAASAAGGSRSHGGSAAGGGLLGPLRASRVVFEGALDVNRLRDALADLGIPQDPSKAPRLPLGDVDSGPPGEAGAPSAAEAPAAAAAAAAAAWCV</sequence>
<organism evidence="2 3">
    <name type="scientific">Volvox reticuliferus</name>
    <dbReference type="NCBI Taxonomy" id="1737510"/>
    <lineage>
        <taxon>Eukaryota</taxon>
        <taxon>Viridiplantae</taxon>
        <taxon>Chlorophyta</taxon>
        <taxon>core chlorophytes</taxon>
        <taxon>Chlorophyceae</taxon>
        <taxon>CS clade</taxon>
        <taxon>Chlamydomonadales</taxon>
        <taxon>Volvocaceae</taxon>
        <taxon>Volvox</taxon>
    </lineage>
</organism>
<proteinExistence type="predicted"/>
<dbReference type="Proteomes" id="UP000747110">
    <property type="component" value="Unassembled WGS sequence"/>
</dbReference>
<comment type="caution">
    <text evidence="2">The sequence shown here is derived from an EMBL/GenBank/DDBJ whole genome shotgun (WGS) entry which is preliminary data.</text>
</comment>
<keyword evidence="3" id="KW-1185">Reference proteome</keyword>
<name>A0A8J4FQX9_9CHLO</name>
<dbReference type="PANTHER" id="PTHR33664:SF1">
    <property type="entry name" value="DYNEIN AXONEMAL ASSEMBLY FACTOR 9"/>
    <property type="match status" value="1"/>
</dbReference>
<dbReference type="PANTHER" id="PTHR33664">
    <property type="entry name" value="RCG26366"/>
    <property type="match status" value="1"/>
</dbReference>
<dbReference type="OrthoDB" id="72033at2759"/>
<dbReference type="EMBL" id="BNCP01000024">
    <property type="protein sequence ID" value="GIL82333.1"/>
    <property type="molecule type" value="Genomic_DNA"/>
</dbReference>
<reference evidence="2" key="1">
    <citation type="journal article" date="2021" name="Proc. Natl. Acad. Sci. U.S.A.">
        <title>Three genomes in the algal genus Volvox reveal the fate of a haploid sex-determining region after a transition to homothallism.</title>
        <authorList>
            <person name="Yamamoto K."/>
            <person name="Hamaji T."/>
            <person name="Kawai-Toyooka H."/>
            <person name="Matsuzaki R."/>
            <person name="Takahashi F."/>
            <person name="Nishimura Y."/>
            <person name="Kawachi M."/>
            <person name="Noguchi H."/>
            <person name="Minakuchi Y."/>
            <person name="Umen J.G."/>
            <person name="Toyoda A."/>
            <person name="Nozaki H."/>
        </authorList>
    </citation>
    <scope>NUCLEOTIDE SEQUENCE</scope>
    <source>
        <strain evidence="2">NIES-3786</strain>
    </source>
</reference>
<gene>
    <name evidence="2" type="ORF">Vretifemale_11240</name>
</gene>
<feature type="non-terminal residue" evidence="2">
    <location>
        <position position="461"/>
    </location>
</feature>
<dbReference type="AlphaFoldDB" id="A0A8J4FQX9"/>
<feature type="compositionally biased region" description="Low complexity" evidence="1">
    <location>
        <begin position="433"/>
        <end position="445"/>
    </location>
</feature>